<feature type="compositionally biased region" description="Low complexity" evidence="1">
    <location>
        <begin position="154"/>
        <end position="168"/>
    </location>
</feature>
<protein>
    <submittedName>
        <fullName evidence="2">Uncharacterized protein</fullName>
    </submittedName>
</protein>
<evidence type="ECO:0000313" key="2">
    <source>
        <dbReference type="EMBL" id="KAL2285918.1"/>
    </source>
</evidence>
<reference evidence="2 3" key="1">
    <citation type="submission" date="2024-03" db="EMBL/GenBank/DDBJ databases">
        <title>A high-quality draft genome sequence of Diaporthe vaccinii, a causative agent of upright dieback and viscid rot disease in cranberry plants.</title>
        <authorList>
            <person name="Sarrasin M."/>
            <person name="Lang B.F."/>
            <person name="Burger G."/>
        </authorList>
    </citation>
    <scope>NUCLEOTIDE SEQUENCE [LARGE SCALE GENOMIC DNA]</scope>
    <source>
        <strain evidence="2 3">IS7</strain>
    </source>
</reference>
<name>A0ABR4EU05_9PEZI</name>
<comment type="caution">
    <text evidence="2">The sequence shown here is derived from an EMBL/GenBank/DDBJ whole genome shotgun (WGS) entry which is preliminary data.</text>
</comment>
<evidence type="ECO:0000256" key="1">
    <source>
        <dbReference type="SAM" id="MobiDB-lite"/>
    </source>
</evidence>
<proteinExistence type="predicted"/>
<dbReference type="EMBL" id="JBAWTH010000027">
    <property type="protein sequence ID" value="KAL2285918.1"/>
    <property type="molecule type" value="Genomic_DNA"/>
</dbReference>
<sequence length="433" mass="48731">MPPIDPTSIPNITFLRQQLGYGDPQRPEYEAFCDSVRVFRKTFTSSSGHEGISFYDWKSKEHQSALEEMVQAYLKREDGSESSKMLMCSTNHARIIEIMKQLFWRLNIQQYRNSKYKKKRSRRRLDQSVVGATGSPRATGSSANPKSSTSPNLTASHAASTTAISSASHDAPSYQTRFAIARTGAGDGPCQVAPYTDMKLSARTLSEEGTSTRLVSSKWSAKRPPCLGASRVCRRQRESRHLSRSPMTVQLPAAQSLQSDSNSEVVKSAISTEMNNKVTFKTFPGGTLVDEGNKDATPAPPAGQARVDFLYRVVSGDVYPELRSSFWEPEGSFRNKTLAELEEELPIYLERSQFQHFFFQLTAPNTRAEHFVSRGREDQFDALKRYFADLIANRIAKTPCDQTLLVEIDIELLVDVGSVRKRRTHKELTDFDW</sequence>
<feature type="region of interest" description="Disordered" evidence="1">
    <location>
        <begin position="115"/>
        <end position="168"/>
    </location>
</feature>
<feature type="compositionally biased region" description="Polar residues" evidence="1">
    <location>
        <begin position="136"/>
        <end position="153"/>
    </location>
</feature>
<evidence type="ECO:0000313" key="3">
    <source>
        <dbReference type="Proteomes" id="UP001600888"/>
    </source>
</evidence>
<dbReference type="Proteomes" id="UP001600888">
    <property type="component" value="Unassembled WGS sequence"/>
</dbReference>
<organism evidence="2 3">
    <name type="scientific">Diaporthe vaccinii</name>
    <dbReference type="NCBI Taxonomy" id="105482"/>
    <lineage>
        <taxon>Eukaryota</taxon>
        <taxon>Fungi</taxon>
        <taxon>Dikarya</taxon>
        <taxon>Ascomycota</taxon>
        <taxon>Pezizomycotina</taxon>
        <taxon>Sordariomycetes</taxon>
        <taxon>Sordariomycetidae</taxon>
        <taxon>Diaporthales</taxon>
        <taxon>Diaporthaceae</taxon>
        <taxon>Diaporthe</taxon>
        <taxon>Diaporthe eres species complex</taxon>
    </lineage>
</organism>
<keyword evidence="3" id="KW-1185">Reference proteome</keyword>
<accession>A0ABR4EU05</accession>
<gene>
    <name evidence="2" type="ORF">FJTKL_07410</name>
</gene>